<gene>
    <name evidence="7" type="ORF">ALEPTO_LOCUS11542</name>
</gene>
<evidence type="ECO:0000313" key="8">
    <source>
        <dbReference type="Proteomes" id="UP000789508"/>
    </source>
</evidence>
<dbReference type="Proteomes" id="UP000789508">
    <property type="component" value="Unassembled WGS sequence"/>
</dbReference>
<evidence type="ECO:0000256" key="1">
    <source>
        <dbReference type="ARBA" id="ARBA00001974"/>
    </source>
</evidence>
<keyword evidence="3" id="KW-0285">Flavoprotein</keyword>
<dbReference type="InterPro" id="IPR051473">
    <property type="entry name" value="P2Ox-like"/>
</dbReference>
<dbReference type="Gene3D" id="3.50.50.60">
    <property type="entry name" value="FAD/NAD(P)-binding domain"/>
    <property type="match status" value="1"/>
</dbReference>
<comment type="cofactor">
    <cofactor evidence="1">
        <name>FAD</name>
        <dbReference type="ChEBI" id="CHEBI:57692"/>
    </cofactor>
</comment>
<comment type="caution">
    <text evidence="7">The sequence shown here is derived from an EMBL/GenBank/DDBJ whole genome shotgun (WGS) entry which is preliminary data.</text>
</comment>
<evidence type="ECO:0000313" key="7">
    <source>
        <dbReference type="EMBL" id="CAG8700149.1"/>
    </source>
</evidence>
<dbReference type="PANTHER" id="PTHR42784">
    <property type="entry name" value="PYRANOSE 2-OXIDASE"/>
    <property type="match status" value="1"/>
</dbReference>
<protein>
    <submittedName>
        <fullName evidence="7">14288_t:CDS:1</fullName>
    </submittedName>
</protein>
<dbReference type="InterPro" id="IPR007867">
    <property type="entry name" value="GMC_OxRtase_C"/>
</dbReference>
<dbReference type="InterPro" id="IPR036188">
    <property type="entry name" value="FAD/NAD-bd_sf"/>
</dbReference>
<keyword evidence="5" id="KW-0560">Oxidoreductase</keyword>
<accession>A0A9N9HQ68</accession>
<sequence length="75" mass="8279">GTVRMGTDKEESVVDTNLCVHDFRNLYIGSNGVIPTAITCNPTLTTIALAIKSANHIIKKLQEKKENRLGERARL</sequence>
<name>A0A9N9HQ68_9GLOM</name>
<proteinExistence type="inferred from homology"/>
<feature type="non-terminal residue" evidence="7">
    <location>
        <position position="75"/>
    </location>
</feature>
<dbReference type="PANTHER" id="PTHR42784:SF1">
    <property type="entry name" value="PYRANOSE 2-OXIDASE"/>
    <property type="match status" value="1"/>
</dbReference>
<comment type="similarity">
    <text evidence="2">Belongs to the GMC oxidoreductase family.</text>
</comment>
<dbReference type="SUPFAM" id="SSF51905">
    <property type="entry name" value="FAD/NAD(P)-binding domain"/>
    <property type="match status" value="1"/>
</dbReference>
<evidence type="ECO:0000259" key="6">
    <source>
        <dbReference type="Pfam" id="PF05199"/>
    </source>
</evidence>
<evidence type="ECO:0000256" key="5">
    <source>
        <dbReference type="ARBA" id="ARBA00023002"/>
    </source>
</evidence>
<dbReference type="AlphaFoldDB" id="A0A9N9HQ68"/>
<evidence type="ECO:0000256" key="2">
    <source>
        <dbReference type="ARBA" id="ARBA00010790"/>
    </source>
</evidence>
<dbReference type="Pfam" id="PF05199">
    <property type="entry name" value="GMC_oxred_C"/>
    <property type="match status" value="1"/>
</dbReference>
<evidence type="ECO:0000256" key="4">
    <source>
        <dbReference type="ARBA" id="ARBA00022827"/>
    </source>
</evidence>
<dbReference type="OrthoDB" id="269227at2759"/>
<keyword evidence="4" id="KW-0274">FAD</keyword>
<feature type="domain" description="Glucose-methanol-choline oxidoreductase C-terminal" evidence="6">
    <location>
        <begin position="1"/>
        <end position="50"/>
    </location>
</feature>
<organism evidence="7 8">
    <name type="scientific">Ambispora leptoticha</name>
    <dbReference type="NCBI Taxonomy" id="144679"/>
    <lineage>
        <taxon>Eukaryota</taxon>
        <taxon>Fungi</taxon>
        <taxon>Fungi incertae sedis</taxon>
        <taxon>Mucoromycota</taxon>
        <taxon>Glomeromycotina</taxon>
        <taxon>Glomeromycetes</taxon>
        <taxon>Archaeosporales</taxon>
        <taxon>Ambisporaceae</taxon>
        <taxon>Ambispora</taxon>
    </lineage>
</organism>
<dbReference type="GO" id="GO:0016614">
    <property type="term" value="F:oxidoreductase activity, acting on CH-OH group of donors"/>
    <property type="evidence" value="ECO:0007669"/>
    <property type="project" value="InterPro"/>
</dbReference>
<evidence type="ECO:0000256" key="3">
    <source>
        <dbReference type="ARBA" id="ARBA00022630"/>
    </source>
</evidence>
<reference evidence="7" key="1">
    <citation type="submission" date="2021-06" db="EMBL/GenBank/DDBJ databases">
        <authorList>
            <person name="Kallberg Y."/>
            <person name="Tangrot J."/>
            <person name="Rosling A."/>
        </authorList>
    </citation>
    <scope>NUCLEOTIDE SEQUENCE</scope>
    <source>
        <strain evidence="7">FL130A</strain>
    </source>
</reference>
<keyword evidence="8" id="KW-1185">Reference proteome</keyword>
<dbReference type="EMBL" id="CAJVPS010019190">
    <property type="protein sequence ID" value="CAG8700149.1"/>
    <property type="molecule type" value="Genomic_DNA"/>
</dbReference>